<dbReference type="EMBL" id="JAURVH010001516">
    <property type="protein sequence ID" value="KAK5930245.1"/>
    <property type="molecule type" value="Genomic_DNA"/>
</dbReference>
<evidence type="ECO:0000313" key="1">
    <source>
        <dbReference type="EMBL" id="KAK5930245.1"/>
    </source>
</evidence>
<keyword evidence="2" id="KW-1185">Reference proteome</keyword>
<name>A0AAN8DX59_CHAGU</name>
<dbReference type="AlphaFoldDB" id="A0AAN8DX59"/>
<comment type="caution">
    <text evidence="1">The sequence shown here is derived from an EMBL/GenBank/DDBJ whole genome shotgun (WGS) entry which is preliminary data.</text>
</comment>
<proteinExistence type="predicted"/>
<reference evidence="1 2" key="1">
    <citation type="journal article" date="2023" name="Mol. Biol. Evol.">
        <title>Genomics of Secondarily Temperate Adaptation in the Only Non-Antarctic Icefish.</title>
        <authorList>
            <person name="Rivera-Colon A.G."/>
            <person name="Rayamajhi N."/>
            <person name="Minhas B.F."/>
            <person name="Madrigal G."/>
            <person name="Bilyk K.T."/>
            <person name="Yoon V."/>
            <person name="Hune M."/>
            <person name="Gregory S."/>
            <person name="Cheng C.H.C."/>
            <person name="Catchen J.M."/>
        </authorList>
    </citation>
    <scope>NUCLEOTIDE SEQUENCE [LARGE SCALE GENOMIC DNA]</scope>
    <source>
        <tissue evidence="1">White muscle</tissue>
    </source>
</reference>
<organism evidence="1 2">
    <name type="scientific">Champsocephalus gunnari</name>
    <name type="common">Mackerel icefish</name>
    <dbReference type="NCBI Taxonomy" id="52237"/>
    <lineage>
        <taxon>Eukaryota</taxon>
        <taxon>Metazoa</taxon>
        <taxon>Chordata</taxon>
        <taxon>Craniata</taxon>
        <taxon>Vertebrata</taxon>
        <taxon>Euteleostomi</taxon>
        <taxon>Actinopterygii</taxon>
        <taxon>Neopterygii</taxon>
        <taxon>Teleostei</taxon>
        <taxon>Neoteleostei</taxon>
        <taxon>Acanthomorphata</taxon>
        <taxon>Eupercaria</taxon>
        <taxon>Perciformes</taxon>
        <taxon>Notothenioidei</taxon>
        <taxon>Channichthyidae</taxon>
        <taxon>Champsocephalus</taxon>
    </lineage>
</organism>
<sequence>MTSQRVKGGDTLTCSVRRFVRRKNPKRHPMMTASTDMMRSPFCLQTFFTLNPHCVQSHGHLESAVLRPICNP</sequence>
<dbReference type="Proteomes" id="UP001331515">
    <property type="component" value="Unassembled WGS sequence"/>
</dbReference>
<evidence type="ECO:0000313" key="2">
    <source>
        <dbReference type="Proteomes" id="UP001331515"/>
    </source>
</evidence>
<accession>A0AAN8DX59</accession>
<gene>
    <name evidence="1" type="ORF">CgunFtcFv8_026500</name>
</gene>
<protein>
    <submittedName>
        <fullName evidence="1">Uncharacterized protein</fullName>
    </submittedName>
</protein>